<dbReference type="AlphaFoldDB" id="A0A7H4M2L7"/>
<evidence type="ECO:0000313" key="1">
    <source>
        <dbReference type="EMBL" id="STR42643.1"/>
    </source>
</evidence>
<name>A0A7H4M2L7_9ENTR</name>
<gene>
    <name evidence="1" type="ORF">NCTC11694_03884</name>
</gene>
<proteinExistence type="predicted"/>
<comment type="caution">
    <text evidence="1">The sequence shown here is derived from an EMBL/GenBank/DDBJ whole genome shotgun (WGS) entry which is preliminary data.</text>
</comment>
<reference evidence="1 2" key="1">
    <citation type="submission" date="2018-06" db="EMBL/GenBank/DDBJ databases">
        <authorList>
            <consortium name="Pathogen Informatics"/>
            <person name="Doyle S."/>
        </authorList>
    </citation>
    <scope>NUCLEOTIDE SEQUENCE [LARGE SCALE GENOMIC DNA]</scope>
    <source>
        <strain evidence="1 2">NCTC11694</strain>
    </source>
</reference>
<sequence length="102" mass="11354">MAGTIGNKSDEIAIARQAIRLVRRQLFQQIANGFYHLDILPFIMAANIVSFARLTARCYLIERPGVIFNEQPVADLLPVAINRQRFAASAFRMVSGISFSGK</sequence>
<organism evidence="1 2">
    <name type="scientific">Klebsiella michiganensis</name>
    <dbReference type="NCBI Taxonomy" id="1134687"/>
    <lineage>
        <taxon>Bacteria</taxon>
        <taxon>Pseudomonadati</taxon>
        <taxon>Pseudomonadota</taxon>
        <taxon>Gammaproteobacteria</taxon>
        <taxon>Enterobacterales</taxon>
        <taxon>Enterobacteriaceae</taxon>
        <taxon>Klebsiella/Raoultella group</taxon>
        <taxon>Klebsiella</taxon>
    </lineage>
</organism>
<protein>
    <submittedName>
        <fullName evidence="1">Uncharacterized protein</fullName>
    </submittedName>
</protein>
<evidence type="ECO:0000313" key="2">
    <source>
        <dbReference type="Proteomes" id="UP000255050"/>
    </source>
</evidence>
<accession>A0A7H4M2L7</accession>
<dbReference type="EMBL" id="UGJR01000002">
    <property type="protein sequence ID" value="STR42643.1"/>
    <property type="molecule type" value="Genomic_DNA"/>
</dbReference>
<dbReference type="Proteomes" id="UP000255050">
    <property type="component" value="Unassembled WGS sequence"/>
</dbReference>